<reference evidence="3" key="1">
    <citation type="submission" date="2022-10" db="EMBL/GenBank/DDBJ databases">
        <title>Comparative genomic analysis of Cohnella hashimotonis sp. nov., isolated from the International Space Station.</title>
        <authorList>
            <person name="Simpson A."/>
            <person name="Venkateswaran K."/>
        </authorList>
    </citation>
    <scope>NUCLEOTIDE SEQUENCE</scope>
    <source>
        <strain evidence="3">DSM 28161</strain>
    </source>
</reference>
<dbReference type="RefSeq" id="WP_277539417.1">
    <property type="nucleotide sequence ID" value="NZ_JAPDIA010000009.1"/>
</dbReference>
<accession>A0A9X4L0T5</accession>
<gene>
    <name evidence="3" type="ORF">OMP40_38135</name>
</gene>
<dbReference type="SUPFAM" id="SSF50939">
    <property type="entry name" value="Sialidases"/>
    <property type="match status" value="1"/>
</dbReference>
<proteinExistence type="predicted"/>
<evidence type="ECO:0000313" key="3">
    <source>
        <dbReference type="EMBL" id="MDG0814460.1"/>
    </source>
</evidence>
<organism evidence="3 4">
    <name type="scientific">Cohnella rhizosphaerae</name>
    <dbReference type="NCBI Taxonomy" id="1457232"/>
    <lineage>
        <taxon>Bacteria</taxon>
        <taxon>Bacillati</taxon>
        <taxon>Bacillota</taxon>
        <taxon>Bacilli</taxon>
        <taxon>Bacillales</taxon>
        <taxon>Paenibacillaceae</taxon>
        <taxon>Cohnella</taxon>
    </lineage>
</organism>
<protein>
    <submittedName>
        <fullName evidence="3">DUF1533 domain-containing protein</fullName>
    </submittedName>
</protein>
<dbReference type="Pfam" id="PF07550">
    <property type="entry name" value="Shr-like_HID"/>
    <property type="match status" value="1"/>
</dbReference>
<sequence length="541" mass="58369">MADQQFGDVYRIQDAIADNSGNLLASITKASSFNVTSPSQSNIYLYNAATPGWESKWQSPFVSASLFSDPEGRIFTAPAFNFFTIPTSKNIYGLQWNAGQLEGAVTATADEASWFGYGAASDGTYFFLSDYSNGAVVRTDHPTFGTGKPAPTLTADATDNDTAHAVELTFADDADWRAAITGVKASRAGGAATAVDYTAEAGKLKINGLSKAGDYQLTVNATGYVPATVSQTIALVPSVWYDLDPEGALYPITSIYVDDEQTVYALAGSMEKRIYYRGLQDASWNSVLLPSATFMIPIGFQVRFGKWYVTSYGLAGLQVYVSDNEGQSWNALPAPPTDNTSMALYPAAVAKDGTVYLYTNKLVRKLNGSASTWSQIDSIPDTNTTIYSISGLATSEDGSLYAAIKQYPKNGPFIGESSLYKYNGSGWTKIVAGPSPNLGLYADSDWNIHVWHNLSVIAPLPESYLYEFDGTEVVRAATLDTYEDAIAGIAYQGGLLLFAGQDRKSTSHNESELSQRQRRPAAAGGYGRQRRQTRTDADIRG</sequence>
<evidence type="ECO:0000313" key="4">
    <source>
        <dbReference type="Proteomes" id="UP001153404"/>
    </source>
</evidence>
<dbReference type="AlphaFoldDB" id="A0A9X4L0T5"/>
<feature type="compositionally biased region" description="Basic and acidic residues" evidence="1">
    <location>
        <begin position="506"/>
        <end position="515"/>
    </location>
</feature>
<evidence type="ECO:0000256" key="1">
    <source>
        <dbReference type="SAM" id="MobiDB-lite"/>
    </source>
</evidence>
<dbReference type="EMBL" id="JAPDIA010000009">
    <property type="protein sequence ID" value="MDG0814460.1"/>
    <property type="molecule type" value="Genomic_DNA"/>
</dbReference>
<feature type="region of interest" description="Disordered" evidence="1">
    <location>
        <begin position="506"/>
        <end position="541"/>
    </location>
</feature>
<evidence type="ECO:0000259" key="2">
    <source>
        <dbReference type="Pfam" id="PF07550"/>
    </source>
</evidence>
<dbReference type="Gene3D" id="2.130.10.10">
    <property type="entry name" value="YVTN repeat-like/Quinoprotein amine dehydrogenase"/>
    <property type="match status" value="1"/>
</dbReference>
<dbReference type="Proteomes" id="UP001153404">
    <property type="component" value="Unassembled WGS sequence"/>
</dbReference>
<name>A0A9X4L0T5_9BACL</name>
<dbReference type="InterPro" id="IPR015943">
    <property type="entry name" value="WD40/YVTN_repeat-like_dom_sf"/>
</dbReference>
<feature type="domain" description="Heme-binding protein Shr-like Hb-interacting" evidence="2">
    <location>
        <begin position="153"/>
        <end position="233"/>
    </location>
</feature>
<comment type="caution">
    <text evidence="3">The sequence shown here is derived from an EMBL/GenBank/DDBJ whole genome shotgun (WGS) entry which is preliminary data.</text>
</comment>
<dbReference type="InterPro" id="IPR036278">
    <property type="entry name" value="Sialidase_sf"/>
</dbReference>
<keyword evidence="4" id="KW-1185">Reference proteome</keyword>
<dbReference type="InterPro" id="IPR011432">
    <property type="entry name" value="Shr-like_HID"/>
</dbReference>